<dbReference type="EMBL" id="JANJQO010001768">
    <property type="protein sequence ID" value="KAJ2969338.1"/>
    <property type="molecule type" value="Genomic_DNA"/>
</dbReference>
<accession>A0ACC1MS51</accession>
<sequence>MRFQFPLSLIALGAAAAAAAALPTTTCVESKLSVADQVDLLALPAFPPPMISIKNNTDSINGTDSTKGSSTRLQERTGLFPNRLYRISGWVFYIAHYTLEYYNGTPWKFPPDSISISYIADQVAEDIRTHQGAGTLLNNVGGGWAYVITLSRDYAFNYIPYPVLWGLITLAIQGSNDWAQYENSFTFKMQDINRQEILTLQIFPAVHSTISTIHDEF</sequence>
<evidence type="ECO:0000313" key="1">
    <source>
        <dbReference type="EMBL" id="KAJ2969338.1"/>
    </source>
</evidence>
<evidence type="ECO:0000313" key="2">
    <source>
        <dbReference type="Proteomes" id="UP001143910"/>
    </source>
</evidence>
<name>A0ACC1MS51_9HYPO</name>
<protein>
    <submittedName>
        <fullName evidence="1">Uncharacterized protein</fullName>
    </submittedName>
</protein>
<organism evidence="1 2">
    <name type="scientific">Zarea fungicola</name>
    <dbReference type="NCBI Taxonomy" id="93591"/>
    <lineage>
        <taxon>Eukaryota</taxon>
        <taxon>Fungi</taxon>
        <taxon>Dikarya</taxon>
        <taxon>Ascomycota</taxon>
        <taxon>Pezizomycotina</taxon>
        <taxon>Sordariomycetes</taxon>
        <taxon>Hypocreomycetidae</taxon>
        <taxon>Hypocreales</taxon>
        <taxon>Cordycipitaceae</taxon>
        <taxon>Zarea</taxon>
    </lineage>
</organism>
<dbReference type="Proteomes" id="UP001143910">
    <property type="component" value="Unassembled WGS sequence"/>
</dbReference>
<keyword evidence="2" id="KW-1185">Reference proteome</keyword>
<reference evidence="1" key="1">
    <citation type="submission" date="2022-08" db="EMBL/GenBank/DDBJ databases">
        <title>Genome Sequence of Lecanicillium fungicola.</title>
        <authorList>
            <person name="Buettner E."/>
        </authorList>
    </citation>
    <scope>NUCLEOTIDE SEQUENCE</scope>
    <source>
        <strain evidence="1">Babe33</strain>
    </source>
</reference>
<proteinExistence type="predicted"/>
<gene>
    <name evidence="1" type="ORF">NQ176_g8715</name>
</gene>
<comment type="caution">
    <text evidence="1">The sequence shown here is derived from an EMBL/GenBank/DDBJ whole genome shotgun (WGS) entry which is preliminary data.</text>
</comment>